<dbReference type="GO" id="GO:0003755">
    <property type="term" value="F:peptidyl-prolyl cis-trans isomerase activity"/>
    <property type="evidence" value="ECO:0007669"/>
    <property type="project" value="InterPro"/>
</dbReference>
<dbReference type="SUPFAM" id="SSF54534">
    <property type="entry name" value="FKBP-like"/>
    <property type="match status" value="1"/>
</dbReference>
<feature type="domain" description="AIP/AIPL N-terminal FKBP-type PPIase" evidence="1">
    <location>
        <begin position="1"/>
        <end position="110"/>
    </location>
</feature>
<name>A0A3P6TZ32_DIBLA</name>
<proteinExistence type="predicted"/>
<sequence>MDDTKKYGKRMELYSGKDFQIEFWEQCLGTMLIGEVASFMVPPRCLLSFPAVNKKLRDYMLDKGAPGSAGGPPKHTCGFMSLREQGGLGYPDLDDLMTNPKTLEFIFELISESARNARTPFLKVLTPLASQPTTDICLSLTHHDQVFELALTQTNADARLLSVCQRYYSSFDI</sequence>
<dbReference type="InterPro" id="IPR046357">
    <property type="entry name" value="PPIase_dom_sf"/>
</dbReference>
<evidence type="ECO:0000313" key="3">
    <source>
        <dbReference type="Proteomes" id="UP000281553"/>
    </source>
</evidence>
<organism evidence="2 3">
    <name type="scientific">Dibothriocephalus latus</name>
    <name type="common">Fish tapeworm</name>
    <name type="synonym">Diphyllobothrium latum</name>
    <dbReference type="NCBI Taxonomy" id="60516"/>
    <lineage>
        <taxon>Eukaryota</taxon>
        <taxon>Metazoa</taxon>
        <taxon>Spiralia</taxon>
        <taxon>Lophotrochozoa</taxon>
        <taxon>Platyhelminthes</taxon>
        <taxon>Cestoda</taxon>
        <taxon>Eucestoda</taxon>
        <taxon>Diphyllobothriidea</taxon>
        <taxon>Diphyllobothriidae</taxon>
        <taxon>Dibothriocephalus</taxon>
    </lineage>
</organism>
<dbReference type="OrthoDB" id="5829758at2759"/>
<gene>
    <name evidence="2" type="ORF">DILT_LOCUS3933</name>
</gene>
<dbReference type="Proteomes" id="UP000281553">
    <property type="component" value="Unassembled WGS sequence"/>
</dbReference>
<dbReference type="Gene3D" id="3.10.50.40">
    <property type="match status" value="1"/>
</dbReference>
<dbReference type="Pfam" id="PF23322">
    <property type="entry name" value="PPIase_AIP"/>
    <property type="match status" value="1"/>
</dbReference>
<evidence type="ECO:0000259" key="1">
    <source>
        <dbReference type="Pfam" id="PF23322"/>
    </source>
</evidence>
<accession>A0A3P6TZ32</accession>
<protein>
    <recommendedName>
        <fullName evidence="1">AIP/AIPL N-terminal FKBP-type PPIase domain-containing protein</fullName>
    </recommendedName>
</protein>
<evidence type="ECO:0000313" key="2">
    <source>
        <dbReference type="EMBL" id="VDK86835.1"/>
    </source>
</evidence>
<dbReference type="EMBL" id="UYRU01044526">
    <property type="protein sequence ID" value="VDK86835.1"/>
    <property type="molecule type" value="Genomic_DNA"/>
</dbReference>
<dbReference type="InterPro" id="IPR056277">
    <property type="entry name" value="PPIase_AIP"/>
</dbReference>
<dbReference type="AlphaFoldDB" id="A0A3P6TZ32"/>
<keyword evidence="3" id="KW-1185">Reference proteome</keyword>
<reference evidence="2 3" key="1">
    <citation type="submission" date="2018-11" db="EMBL/GenBank/DDBJ databases">
        <authorList>
            <consortium name="Pathogen Informatics"/>
        </authorList>
    </citation>
    <scope>NUCLEOTIDE SEQUENCE [LARGE SCALE GENOMIC DNA]</scope>
</reference>